<dbReference type="PANTHER" id="PTHR45908:SF5">
    <property type="entry name" value="FUNGAL LIPASE-LIKE DOMAIN-CONTAINING PROTEIN"/>
    <property type="match status" value="1"/>
</dbReference>
<dbReference type="Pfam" id="PF01764">
    <property type="entry name" value="Lipase_3"/>
    <property type="match status" value="1"/>
</dbReference>
<sequence>MVTESYQISLTRAFGIWADAVFGAAIELTMMTHHPLLKRRMVTHLKRIFCFQGNQIGDVTNSPAVQVIPSAATQQQQQQHNEEYFVQQQIGGQFQQNSYVVPNQQQQLNPNLALQQQQIVPINEQLQLNSQPLPQQQESAQQQISPINGRQSNPSEMSNQNRMPMPNTNNNNAKRLTRYNEQYAKIMLALSAGAYFRSAHSAEECVANWLPEPNQWHIYASINQTCDILDNPCSSYTVVSEARREMVVVFRGTKTKEQLFLEGWQSTRPGKDFYGVGKVNKYFFHALSVLWPSVYAALTDAKHNDFQVTFTGHSLGGALASLAAMRTVLEGIRRSDQIKLYTFGQPRVGNVQFAFKHDELIPESFRVVFRMDIVAHMPPCAKNQHYDGVDEKDDSKPCDPSASNGIAYHHGTEIWYPYGMDPGDPYFECVGSPRDEDFHCSDSMSFEMSKYSIYISDHRHYFGHKVPAWGKLGCPPNSRGLEALHSEPTDEANSAGGGGIFQKLSQKFRSIGRIFGSLF</sequence>
<dbReference type="Proteomes" id="UP001620626">
    <property type="component" value="Unassembled WGS sequence"/>
</dbReference>
<dbReference type="CDD" id="cd00519">
    <property type="entry name" value="Lipase_3"/>
    <property type="match status" value="1"/>
</dbReference>
<dbReference type="InterPro" id="IPR029058">
    <property type="entry name" value="AB_hydrolase_fold"/>
</dbReference>
<gene>
    <name evidence="3" type="ORF">niasHT_022096</name>
</gene>
<feature type="compositionally biased region" description="Low complexity" evidence="1">
    <location>
        <begin position="159"/>
        <end position="172"/>
    </location>
</feature>
<dbReference type="InterPro" id="IPR002921">
    <property type="entry name" value="Fungal_lipase-type"/>
</dbReference>
<feature type="region of interest" description="Disordered" evidence="1">
    <location>
        <begin position="131"/>
        <end position="173"/>
    </location>
</feature>
<dbReference type="EMBL" id="JBICBT010000804">
    <property type="protein sequence ID" value="KAL3099795.1"/>
    <property type="molecule type" value="Genomic_DNA"/>
</dbReference>
<reference evidence="3 4" key="1">
    <citation type="submission" date="2024-10" db="EMBL/GenBank/DDBJ databases">
        <authorList>
            <person name="Kim D."/>
        </authorList>
    </citation>
    <scope>NUCLEOTIDE SEQUENCE [LARGE SCALE GENOMIC DNA]</scope>
    <source>
        <strain evidence="3">BH-2024</strain>
    </source>
</reference>
<keyword evidence="4" id="KW-1185">Reference proteome</keyword>
<dbReference type="AlphaFoldDB" id="A0ABD2KA39"/>
<evidence type="ECO:0000313" key="3">
    <source>
        <dbReference type="EMBL" id="KAL3099795.1"/>
    </source>
</evidence>
<proteinExistence type="predicted"/>
<dbReference type="Gene3D" id="3.40.50.1820">
    <property type="entry name" value="alpha/beta hydrolase"/>
    <property type="match status" value="1"/>
</dbReference>
<name>A0ABD2KA39_9BILA</name>
<protein>
    <recommendedName>
        <fullName evidence="2">Fungal lipase-type domain-containing protein</fullName>
    </recommendedName>
</protein>
<feature type="domain" description="Fungal lipase-type" evidence="2">
    <location>
        <begin position="247"/>
        <end position="380"/>
    </location>
</feature>
<dbReference type="SUPFAM" id="SSF53474">
    <property type="entry name" value="alpha/beta-Hydrolases"/>
    <property type="match status" value="1"/>
</dbReference>
<organism evidence="3 4">
    <name type="scientific">Heterodera trifolii</name>
    <dbReference type="NCBI Taxonomy" id="157864"/>
    <lineage>
        <taxon>Eukaryota</taxon>
        <taxon>Metazoa</taxon>
        <taxon>Ecdysozoa</taxon>
        <taxon>Nematoda</taxon>
        <taxon>Chromadorea</taxon>
        <taxon>Rhabditida</taxon>
        <taxon>Tylenchina</taxon>
        <taxon>Tylenchomorpha</taxon>
        <taxon>Tylenchoidea</taxon>
        <taxon>Heteroderidae</taxon>
        <taxon>Heteroderinae</taxon>
        <taxon>Heterodera</taxon>
    </lineage>
</organism>
<feature type="compositionally biased region" description="Polar residues" evidence="1">
    <location>
        <begin position="148"/>
        <end position="158"/>
    </location>
</feature>
<evidence type="ECO:0000313" key="4">
    <source>
        <dbReference type="Proteomes" id="UP001620626"/>
    </source>
</evidence>
<accession>A0ABD2KA39</accession>
<evidence type="ECO:0000256" key="1">
    <source>
        <dbReference type="SAM" id="MobiDB-lite"/>
    </source>
</evidence>
<dbReference type="PANTHER" id="PTHR45908">
    <property type="entry name" value="PROTEIN CBG11750-RELATED"/>
    <property type="match status" value="1"/>
</dbReference>
<feature type="compositionally biased region" description="Low complexity" evidence="1">
    <location>
        <begin position="131"/>
        <end position="146"/>
    </location>
</feature>
<comment type="caution">
    <text evidence="3">The sequence shown here is derived from an EMBL/GenBank/DDBJ whole genome shotgun (WGS) entry which is preliminary data.</text>
</comment>
<evidence type="ECO:0000259" key="2">
    <source>
        <dbReference type="Pfam" id="PF01764"/>
    </source>
</evidence>